<gene>
    <name evidence="2" type="ORF">P43SY_007433</name>
</gene>
<reference evidence="2" key="1">
    <citation type="submission" date="2021-12" db="EMBL/GenBank/DDBJ databases">
        <title>Prjna785345.</title>
        <authorList>
            <person name="Rujirawat T."/>
            <person name="Krajaejun T."/>
        </authorList>
    </citation>
    <scope>NUCLEOTIDE SEQUENCE</scope>
    <source>
        <strain evidence="2">Pi057C3</strain>
    </source>
</reference>
<accession>A0AAD5Q4Y3</accession>
<dbReference type="Proteomes" id="UP001209570">
    <property type="component" value="Unassembled WGS sequence"/>
</dbReference>
<proteinExistence type="predicted"/>
<keyword evidence="3" id="KW-1185">Reference proteome</keyword>
<dbReference type="Gene3D" id="3.40.50.1820">
    <property type="entry name" value="alpha/beta hydrolase"/>
    <property type="match status" value="1"/>
</dbReference>
<dbReference type="PANTHER" id="PTHR11614">
    <property type="entry name" value="PHOSPHOLIPASE-RELATED"/>
    <property type="match status" value="1"/>
</dbReference>
<dbReference type="InterPro" id="IPR029058">
    <property type="entry name" value="AB_hydrolase_fold"/>
</dbReference>
<dbReference type="SUPFAM" id="SSF53474">
    <property type="entry name" value="alpha/beta-Hydrolases"/>
    <property type="match status" value="1"/>
</dbReference>
<name>A0AAD5Q4Y3_PYTIN</name>
<dbReference type="AlphaFoldDB" id="A0AAD5Q4Y3"/>
<organism evidence="2 3">
    <name type="scientific">Pythium insidiosum</name>
    <name type="common">Pythiosis disease agent</name>
    <dbReference type="NCBI Taxonomy" id="114742"/>
    <lineage>
        <taxon>Eukaryota</taxon>
        <taxon>Sar</taxon>
        <taxon>Stramenopiles</taxon>
        <taxon>Oomycota</taxon>
        <taxon>Peronosporomycetes</taxon>
        <taxon>Pythiales</taxon>
        <taxon>Pythiaceae</taxon>
        <taxon>Pythium</taxon>
    </lineage>
</organism>
<evidence type="ECO:0000259" key="1">
    <source>
        <dbReference type="Pfam" id="PF12146"/>
    </source>
</evidence>
<sequence>MPLDAETLARVRSSPTCLGWKRAEHLSPDLRVQQGAFKTAVGHELAYSAVFPPREAPLRGVVVFLHGVNEHSERYLHVFEALCGHGFGALAYDLRSHGKSHMDVAGLRGHVDDFASLVADTNAFVAFAKRELLPSLLPAAATTAPLPLLLMGMSLGTLVACHTVLSGEHAFHGLVLMAPAVSVEMTPVLHVLKLVSSVLTALAPRARLVPGVAQQWVCRDPLVNLEFAADPLTTNERITCLTANTTLHAMEQLQREPRVEQADSAFAALPVLLMMGSLDRVTSLPLARQFFARLANRDKTFVEVDGAYHVLFDDPDRALVLARLSQWLCERFPAAR</sequence>
<feature type="domain" description="Serine aminopeptidase S33" evidence="1">
    <location>
        <begin position="58"/>
        <end position="316"/>
    </location>
</feature>
<evidence type="ECO:0000313" key="2">
    <source>
        <dbReference type="EMBL" id="KAJ0397148.1"/>
    </source>
</evidence>
<dbReference type="Pfam" id="PF12146">
    <property type="entry name" value="Hydrolase_4"/>
    <property type="match status" value="1"/>
</dbReference>
<dbReference type="InterPro" id="IPR022742">
    <property type="entry name" value="Hydrolase_4"/>
</dbReference>
<evidence type="ECO:0000313" key="3">
    <source>
        <dbReference type="Proteomes" id="UP001209570"/>
    </source>
</evidence>
<dbReference type="InterPro" id="IPR051044">
    <property type="entry name" value="MAG_DAG_Lipase"/>
</dbReference>
<comment type="caution">
    <text evidence="2">The sequence shown here is derived from an EMBL/GenBank/DDBJ whole genome shotgun (WGS) entry which is preliminary data.</text>
</comment>
<dbReference type="EMBL" id="JAKCXM010000265">
    <property type="protein sequence ID" value="KAJ0397148.1"/>
    <property type="molecule type" value="Genomic_DNA"/>
</dbReference>
<protein>
    <recommendedName>
        <fullName evidence="1">Serine aminopeptidase S33 domain-containing protein</fullName>
    </recommendedName>
</protein>